<keyword evidence="6" id="KW-0597">Phosphoprotein</keyword>
<feature type="compositionally biased region" description="Polar residues" evidence="13">
    <location>
        <begin position="340"/>
        <end position="352"/>
    </location>
</feature>
<evidence type="ECO:0000256" key="10">
    <source>
        <dbReference type="ARBA" id="ARBA00023163"/>
    </source>
</evidence>
<feature type="domain" description="KOW" evidence="15">
    <location>
        <begin position="785"/>
        <end position="812"/>
    </location>
</feature>
<feature type="region of interest" description="Disordered" evidence="13">
    <location>
        <begin position="200"/>
        <end position="263"/>
    </location>
</feature>
<gene>
    <name evidence="17" type="ORF">niasHS_012265</name>
</gene>
<evidence type="ECO:0000256" key="5">
    <source>
        <dbReference type="ARBA" id="ARBA00022491"/>
    </source>
</evidence>
<evidence type="ECO:0000313" key="17">
    <source>
        <dbReference type="EMBL" id="KAL3077559.1"/>
    </source>
</evidence>
<dbReference type="InterPro" id="IPR039659">
    <property type="entry name" value="SPT5"/>
</dbReference>
<dbReference type="EMBL" id="JBICCN010000326">
    <property type="protein sequence ID" value="KAL3077559.1"/>
    <property type="molecule type" value="Genomic_DNA"/>
</dbReference>
<dbReference type="Pfam" id="PF04410">
    <property type="entry name" value="Gar1"/>
    <property type="match status" value="1"/>
</dbReference>
<dbReference type="CDD" id="cd06082">
    <property type="entry name" value="KOW_Spt5_2"/>
    <property type="match status" value="1"/>
</dbReference>
<dbReference type="SUPFAM" id="SSF50104">
    <property type="entry name" value="Translation proteins SH3-like domain"/>
    <property type="match status" value="1"/>
</dbReference>
<feature type="compositionally biased region" description="Acidic residues" evidence="13">
    <location>
        <begin position="403"/>
        <end position="423"/>
    </location>
</feature>
<feature type="region of interest" description="Disordered" evidence="13">
    <location>
        <begin position="1203"/>
        <end position="1310"/>
    </location>
</feature>
<dbReference type="SMART" id="SM00738">
    <property type="entry name" value="NGN"/>
    <property type="match status" value="1"/>
</dbReference>
<proteinExistence type="inferred from homology"/>
<evidence type="ECO:0000256" key="4">
    <source>
        <dbReference type="ARBA" id="ARBA00021370"/>
    </source>
</evidence>
<evidence type="ECO:0000256" key="2">
    <source>
        <dbReference type="ARBA" id="ARBA00006956"/>
    </source>
</evidence>
<dbReference type="InterPro" id="IPR005824">
    <property type="entry name" value="KOW"/>
</dbReference>
<evidence type="ECO:0000259" key="14">
    <source>
        <dbReference type="SMART" id="SM00738"/>
    </source>
</evidence>
<keyword evidence="8" id="KW-0805">Transcription regulation</keyword>
<keyword evidence="7" id="KW-0677">Repeat</keyword>
<evidence type="ECO:0000259" key="15">
    <source>
        <dbReference type="SMART" id="SM00739"/>
    </source>
</evidence>
<dbReference type="CDD" id="cd06085">
    <property type="entry name" value="KOW_Spt5_5"/>
    <property type="match status" value="1"/>
</dbReference>
<comment type="caution">
    <text evidence="17">The sequence shown here is derived from an EMBL/GenBank/DDBJ whole genome shotgun (WGS) entry which is preliminary data.</text>
</comment>
<dbReference type="Pfam" id="PF11942">
    <property type="entry name" value="Spt5_N"/>
    <property type="match status" value="1"/>
</dbReference>
<dbReference type="InterPro" id="IPR041975">
    <property type="entry name" value="KOW_Spt5_2"/>
</dbReference>
<dbReference type="Pfam" id="PF23287">
    <property type="entry name" value="KOW7_SPT5"/>
    <property type="match status" value="1"/>
</dbReference>
<evidence type="ECO:0000256" key="1">
    <source>
        <dbReference type="ARBA" id="ARBA00004123"/>
    </source>
</evidence>
<evidence type="ECO:0000256" key="13">
    <source>
        <dbReference type="SAM" id="MobiDB-lite"/>
    </source>
</evidence>
<evidence type="ECO:0000256" key="6">
    <source>
        <dbReference type="ARBA" id="ARBA00022553"/>
    </source>
</evidence>
<dbReference type="FunFam" id="3.30.70.940:FF:000005">
    <property type="entry name" value="Transcription elongation factor SPT5"/>
    <property type="match status" value="1"/>
</dbReference>
<evidence type="ECO:0000256" key="9">
    <source>
        <dbReference type="ARBA" id="ARBA00023159"/>
    </source>
</evidence>
<dbReference type="InterPro" id="IPR039385">
    <property type="entry name" value="NGN_Euk"/>
</dbReference>
<dbReference type="PANTHER" id="PTHR11125:SF7">
    <property type="entry name" value="TRANSCRIPTION ELONGATION FACTOR SPT5"/>
    <property type="match status" value="1"/>
</dbReference>
<keyword evidence="9" id="KW-0010">Activator</keyword>
<dbReference type="CDD" id="cd06084">
    <property type="entry name" value="KOW_Spt5_4"/>
    <property type="match status" value="1"/>
</dbReference>
<dbReference type="CDD" id="cd06083">
    <property type="entry name" value="KOW_Spt5_3"/>
    <property type="match status" value="1"/>
</dbReference>
<comment type="similarity">
    <text evidence="2">Belongs to the SPT5 family.</text>
</comment>
<dbReference type="InterPro" id="IPR009000">
    <property type="entry name" value="Transl_B-barrel_sf"/>
</dbReference>
<dbReference type="Pfam" id="PF23291">
    <property type="entry name" value="KOW4_SPT5"/>
    <property type="match status" value="1"/>
</dbReference>
<name>A0ABD2IBP4_HETSC</name>
<dbReference type="Pfam" id="PF23284">
    <property type="entry name" value="KOW2_Spt5"/>
    <property type="match status" value="1"/>
</dbReference>
<dbReference type="InterPro" id="IPR041976">
    <property type="entry name" value="KOW_Spt5_3"/>
</dbReference>
<dbReference type="InterPro" id="IPR008991">
    <property type="entry name" value="Translation_prot_SH3-like_sf"/>
</dbReference>
<dbReference type="SMART" id="SM00739">
    <property type="entry name" value="KOW"/>
    <property type="match status" value="5"/>
</dbReference>
<feature type="domain" description="KOW" evidence="15">
    <location>
        <begin position="837"/>
        <end position="864"/>
    </location>
</feature>
<sequence>MINIVDYRDSCASTDEEDDLFFHRVSSNQAQENNNDDSESEFVKVLEMCRKHREFSAAKMGEDSQNKPRSLNKRDKVFDSEYYSLPAIDQLNIQVKEETEFKRFGVVDSHINFLAKIKPDKDTPHLGYETILFNRDKKPIGEIFEIFGTVTDTLYALRFNDESDAVAKLPIGEVIYYANSDNAVTKPVFPNELAKLKNWDRVRPSGGGSSSSEEFFSDDEEEKRHLACKRQKTRGDRKATESATTNVIPSKRSRNGKNRPEKIRNFSHTNYQRQLFASPYTTFAQHNYMPMYPQFSPYHQPFGVQLPPHPWVHPPPPPPPVYPLNAASTSQYFSQAQATFPNYNNPFNQDASVHSEVEEELEGAVDNESGDEGGDAAVDGEEEEDEDNIGKKDVSRKRKITVSEEENEEEDQVEEEEDFDENELALNKPKTKKKRRVRRRATARDFIQDDVEVDDDDEDEDDYDAGADGDDLFGVDPNERAEAERFLREQEKMKEKRRNKYADMTEEEMERYFQERHAAQVATHQGDMDEDAYDDITQNGLLPSTKDPNLWIVKCRLGEEKTTCLRLMRKYLTFVNTDEPLQIKSVIVKEGLKGMIYIEAFKMAHVAKAIEGISALNQFKITMVPIKEMSDTLRVVKNIPTLKPGAYVRLSKTLYKDDLAQVDWVDISQNRVNLKLIPRIDYTRLRGALRSQDDRTLKKKRRPLPAPFDLDRIKSIGGEVTNDGDFYIFEGGHYRRGFLYKSFPMNAIEVDITHPTLTELERFQDSTDDLKKELENTHLREKRHSFAPGDNVEVMDGELVNLRGKIQSIDGQKVVILPEHEDLNEPLTLNASELRKYFKPGDHVRVIAGRYEGDTGLIVRVEDNVVIMLSDLTMGEMKILPKDVQLCAEVATGVERMGQYQYQDLVMLDKETVGVIVRLERENVEVLSMHGKILRVNPQTIECKKNSRFVKALDSQKNTIQAGDTVKVVEGFLARKKETEEERQGEIKHLFRNWAFVFSRKYPQNGGMFVCKARNLALIGGSKASESQINTTILDNSQLMSPRPNPLESPRSIHGGMTPHSGSSVVGAQSVRGDHGFKAPSVVGSIATSATGVGRQHVRRNMEIMGKTVRVLAGPMKGYIGIVKDATESTVKVELHTMPKTVNFDINKVMEVGGAVPRELMDTAGAMTPGTATIGGRTPMYGGAQTPMYGGATTPMHDSFGARTPHYGSMTPAYDGSRTPSHQPSSSWDPALANTPAHSTAHFDNEFDTMGFGGGASTPAGSVRSRPGGANTPMGQMTPRDMFGDYSSSPYPNPSTNASPHPSKTPIGQSPALQEIMPDSEIPTGSWCMVDLCVNVLPTCGKDQLLGLEGSIRSIRDGECCLYFEELDDDFTIEHEHVVPIRPASGDQAKVIYGHDRGVSGSLITTEGEDGVLQGPNGAKLYSMSVLCKLV</sequence>
<keyword evidence="5" id="KW-0678">Repressor</keyword>
<dbReference type="InterPro" id="IPR041978">
    <property type="entry name" value="KOW_Spt5_5"/>
</dbReference>
<feature type="compositionally biased region" description="Acidic residues" evidence="13">
    <location>
        <begin position="448"/>
        <end position="473"/>
    </location>
</feature>
<keyword evidence="11" id="KW-0539">Nucleus</keyword>
<dbReference type="Pfam" id="PF23037">
    <property type="entry name" value="KOWx_SPT5"/>
    <property type="match status" value="1"/>
</dbReference>
<dbReference type="GO" id="GO:0005634">
    <property type="term" value="C:nucleus"/>
    <property type="evidence" value="ECO:0007669"/>
    <property type="project" value="UniProtKB-SubCell"/>
</dbReference>
<dbReference type="InterPro" id="IPR006645">
    <property type="entry name" value="NGN-like_dom"/>
</dbReference>
<dbReference type="InterPro" id="IPR036735">
    <property type="entry name" value="NGN_dom_sf"/>
</dbReference>
<dbReference type="Pfam" id="PF00467">
    <property type="entry name" value="KOW"/>
    <property type="match status" value="1"/>
</dbReference>
<dbReference type="Pfam" id="PF23290">
    <property type="entry name" value="KOW5_SPT5"/>
    <property type="match status" value="1"/>
</dbReference>
<dbReference type="InterPro" id="IPR041973">
    <property type="entry name" value="KOW_Spt5_1"/>
</dbReference>
<dbReference type="InterPro" id="IPR057934">
    <property type="entry name" value="KOW_Spt5_7"/>
</dbReference>
<comment type="subcellular location">
    <subcellularLocation>
        <location evidence="1">Nucleus</location>
    </subcellularLocation>
</comment>
<dbReference type="InterPro" id="IPR007504">
    <property type="entry name" value="H/ACA_rnp_Gar1/Naf1"/>
</dbReference>
<dbReference type="FunFam" id="2.30.30.30:FF:000013">
    <property type="entry name" value="Transcription elongation factor SPT5"/>
    <property type="match status" value="1"/>
</dbReference>
<dbReference type="PANTHER" id="PTHR11125">
    <property type="entry name" value="SUPPRESSOR OF TY 5"/>
    <property type="match status" value="1"/>
</dbReference>
<evidence type="ECO:0000313" key="18">
    <source>
        <dbReference type="Proteomes" id="UP001620645"/>
    </source>
</evidence>
<evidence type="ECO:0000256" key="12">
    <source>
        <dbReference type="ARBA" id="ARBA00029645"/>
    </source>
</evidence>
<dbReference type="Pfam" id="PF03439">
    <property type="entry name" value="Spt5-NGN"/>
    <property type="match status" value="1"/>
</dbReference>
<feature type="domain" description="NusG-like N-terminal" evidence="14">
    <location>
        <begin position="547"/>
        <end position="636"/>
    </location>
</feature>
<dbReference type="Pfam" id="PF23042">
    <property type="entry name" value="KOW1_SPT5"/>
    <property type="match status" value="1"/>
</dbReference>
<feature type="compositionally biased region" description="Polar residues" evidence="13">
    <location>
        <begin position="1218"/>
        <end position="1228"/>
    </location>
</feature>
<keyword evidence="18" id="KW-1185">Reference proteome</keyword>
<dbReference type="InterPro" id="IPR022581">
    <property type="entry name" value="Spt5_N"/>
</dbReference>
<feature type="domain" description="KOW" evidence="15">
    <location>
        <begin position="1382"/>
        <end position="1409"/>
    </location>
</feature>
<dbReference type="InterPro" id="IPR014722">
    <property type="entry name" value="Rib_uL2_dom2"/>
</dbReference>
<dbReference type="InterPro" id="IPR024945">
    <property type="entry name" value="Spt5_C_dom"/>
</dbReference>
<evidence type="ECO:0000256" key="3">
    <source>
        <dbReference type="ARBA" id="ARBA00020181"/>
    </source>
</evidence>
<protein>
    <recommendedName>
        <fullName evidence="3">Transcription elongation factor SPT5</fullName>
    </recommendedName>
    <alternativeName>
        <fullName evidence="12">DRB sensitivity-inducing factor large subunit</fullName>
    </alternativeName>
    <alternativeName>
        <fullName evidence="4">Transcription elongation factor spt5</fullName>
    </alternativeName>
</protein>
<dbReference type="SUPFAM" id="SSF50447">
    <property type="entry name" value="Translation proteins"/>
    <property type="match status" value="1"/>
</dbReference>
<evidence type="ECO:0000256" key="7">
    <source>
        <dbReference type="ARBA" id="ARBA00022737"/>
    </source>
</evidence>
<dbReference type="Proteomes" id="UP001620645">
    <property type="component" value="Unassembled WGS sequence"/>
</dbReference>
<evidence type="ECO:0000256" key="11">
    <source>
        <dbReference type="ARBA" id="ARBA00023242"/>
    </source>
</evidence>
<feature type="compositionally biased region" description="Acidic residues" evidence="13">
    <location>
        <begin position="357"/>
        <end position="387"/>
    </location>
</feature>
<dbReference type="FunFam" id="2.30.30.30:FF:000016">
    <property type="entry name" value="Transcription elongation factor SPT5"/>
    <property type="match status" value="1"/>
</dbReference>
<dbReference type="InterPro" id="IPR041980">
    <property type="entry name" value="KOW_Spt5_6_metazoa"/>
</dbReference>
<feature type="compositionally biased region" description="Basic residues" evidence="13">
    <location>
        <begin position="429"/>
        <end position="441"/>
    </location>
</feature>
<dbReference type="SMART" id="SM01104">
    <property type="entry name" value="CTD"/>
    <property type="match status" value="1"/>
</dbReference>
<reference evidence="17 18" key="1">
    <citation type="submission" date="2024-10" db="EMBL/GenBank/DDBJ databases">
        <authorList>
            <person name="Kim D."/>
        </authorList>
    </citation>
    <scope>NUCLEOTIDE SEQUENCE [LARGE SCALE GENOMIC DNA]</scope>
    <source>
        <strain evidence="17">Taebaek</strain>
    </source>
</reference>
<dbReference type="CDD" id="cd06081">
    <property type="entry name" value="KOW_Spt5_1"/>
    <property type="match status" value="1"/>
</dbReference>
<dbReference type="InterPro" id="IPR041977">
    <property type="entry name" value="KOW_Spt5_4"/>
</dbReference>
<feature type="compositionally biased region" description="Low complexity" evidence="13">
    <location>
        <begin position="1286"/>
        <end position="1300"/>
    </location>
</feature>
<evidence type="ECO:0000256" key="8">
    <source>
        <dbReference type="ARBA" id="ARBA00023015"/>
    </source>
</evidence>
<dbReference type="InterPro" id="IPR005100">
    <property type="entry name" value="NGN-domain"/>
</dbReference>
<feature type="domain" description="KOW" evidence="15">
    <location>
        <begin position="1102"/>
        <end position="1129"/>
    </location>
</feature>
<keyword evidence="10" id="KW-0804">Transcription</keyword>
<evidence type="ECO:0000259" key="16">
    <source>
        <dbReference type="SMART" id="SM01104"/>
    </source>
</evidence>
<accession>A0ABD2IBP4</accession>
<dbReference type="Gene3D" id="2.30.30.30">
    <property type="match status" value="3"/>
</dbReference>
<dbReference type="Gene3D" id="3.30.70.940">
    <property type="entry name" value="NusG, N-terminal domain"/>
    <property type="match status" value="1"/>
</dbReference>
<dbReference type="Pfam" id="PF23288">
    <property type="entry name" value="KOW6_SPT5"/>
    <property type="match status" value="1"/>
</dbReference>
<feature type="domain" description="Spt5 C-terminal" evidence="16">
    <location>
        <begin position="1165"/>
        <end position="1306"/>
    </location>
</feature>
<organism evidence="17 18">
    <name type="scientific">Heterodera schachtii</name>
    <name type="common">Sugarbeet cyst nematode worm</name>
    <name type="synonym">Tylenchus schachtii</name>
    <dbReference type="NCBI Taxonomy" id="97005"/>
    <lineage>
        <taxon>Eukaryota</taxon>
        <taxon>Metazoa</taxon>
        <taxon>Ecdysozoa</taxon>
        <taxon>Nematoda</taxon>
        <taxon>Chromadorea</taxon>
        <taxon>Rhabditida</taxon>
        <taxon>Tylenchina</taxon>
        <taxon>Tylenchomorpha</taxon>
        <taxon>Tylenchoidea</taxon>
        <taxon>Heteroderidae</taxon>
        <taxon>Heteroderinae</taxon>
        <taxon>Heterodera</taxon>
    </lineage>
</organism>
<feature type="domain" description="KOW" evidence="15">
    <location>
        <begin position="959"/>
        <end position="993"/>
    </location>
</feature>
<dbReference type="InterPro" id="IPR057936">
    <property type="entry name" value="KOWx_Spt5"/>
</dbReference>
<dbReference type="InterPro" id="IPR038664">
    <property type="entry name" value="Gar1/Naf1_Cbf5-bd_sf"/>
</dbReference>
<feature type="region of interest" description="Disordered" evidence="13">
    <location>
        <begin position="340"/>
        <end position="476"/>
    </location>
</feature>
<dbReference type="Gene3D" id="2.40.10.230">
    <property type="entry name" value="Probable tRNA pseudouridine synthase domain"/>
    <property type="match status" value="1"/>
</dbReference>
<dbReference type="Pfam" id="PF12815">
    <property type="entry name" value="CTD"/>
    <property type="match status" value="1"/>
</dbReference>
<dbReference type="CDD" id="cd09888">
    <property type="entry name" value="NGN_Euk"/>
    <property type="match status" value="1"/>
</dbReference>